<name>A0A2N8ZEP2_9VIBR</name>
<keyword evidence="1" id="KW-0472">Membrane</keyword>
<dbReference type="OrthoDB" id="5895583at2"/>
<feature type="transmembrane region" description="Helical" evidence="1">
    <location>
        <begin position="105"/>
        <end position="127"/>
    </location>
</feature>
<organism evidence="2 3">
    <name type="scientific">Vibrio tapetis subsp. tapetis</name>
    <dbReference type="NCBI Taxonomy" id="1671868"/>
    <lineage>
        <taxon>Bacteria</taxon>
        <taxon>Pseudomonadati</taxon>
        <taxon>Pseudomonadota</taxon>
        <taxon>Gammaproteobacteria</taxon>
        <taxon>Vibrionales</taxon>
        <taxon>Vibrionaceae</taxon>
        <taxon>Vibrio</taxon>
    </lineage>
</organism>
<dbReference type="RefSeq" id="WP_102522842.1">
    <property type="nucleotide sequence ID" value="NZ_LT960611.1"/>
</dbReference>
<reference evidence="2 3" key="1">
    <citation type="submission" date="2017-10" db="EMBL/GenBank/DDBJ databases">
        <authorList>
            <person name="Banno H."/>
            <person name="Chua N.-H."/>
        </authorList>
    </citation>
    <scope>NUCLEOTIDE SEQUENCE [LARGE SCALE GENOMIC DNA]</scope>
    <source>
        <strain evidence="2">Vibrio tapetis CECT4600</strain>
    </source>
</reference>
<evidence type="ECO:0000313" key="2">
    <source>
        <dbReference type="EMBL" id="SON50335.1"/>
    </source>
</evidence>
<feature type="transmembrane region" description="Helical" evidence="1">
    <location>
        <begin position="65"/>
        <end position="84"/>
    </location>
</feature>
<dbReference type="EMBL" id="LT960611">
    <property type="protein sequence ID" value="SON50335.1"/>
    <property type="molecule type" value="Genomic_DNA"/>
</dbReference>
<accession>A0A2N8ZEP2</accession>
<keyword evidence="1" id="KW-0812">Transmembrane</keyword>
<feature type="transmembrane region" description="Helical" evidence="1">
    <location>
        <begin position="12"/>
        <end position="36"/>
    </location>
</feature>
<sequence length="131" mass="14688">MHLILEAIVHYALFGVLVTGAVLIAWIILAGLPLIMLTPQVVKDYRFEGKDCAEVESHLATGWDIVAIILRFSVIANVAFPWLGKKRGLSKIREFCSPWFVLSSVVFYSITCFLSVIILLSTVIMILDIYM</sequence>
<protein>
    <submittedName>
        <fullName evidence="2">Uncharacterized protein</fullName>
    </submittedName>
</protein>
<keyword evidence="1" id="KW-1133">Transmembrane helix</keyword>
<dbReference type="KEGG" id="vta:A2356"/>
<gene>
    <name evidence="2" type="ORF">VTAP4600_A2356</name>
</gene>
<keyword evidence="3" id="KW-1185">Reference proteome</keyword>
<dbReference type="Proteomes" id="UP000235828">
    <property type="component" value="Chromosome A"/>
</dbReference>
<dbReference type="AlphaFoldDB" id="A0A2N8ZEP2"/>
<evidence type="ECO:0000313" key="3">
    <source>
        <dbReference type="Proteomes" id="UP000235828"/>
    </source>
</evidence>
<proteinExistence type="predicted"/>
<evidence type="ECO:0000256" key="1">
    <source>
        <dbReference type="SAM" id="Phobius"/>
    </source>
</evidence>